<dbReference type="PANTHER" id="PTHR24028">
    <property type="entry name" value="CADHERIN-87A"/>
    <property type="match status" value="1"/>
</dbReference>
<dbReference type="EMBL" id="CALNXI010000404">
    <property type="protein sequence ID" value="CAH3026430.1"/>
    <property type="molecule type" value="Genomic_DNA"/>
</dbReference>
<accession>A0ABN8MEV6</accession>
<evidence type="ECO:0000256" key="10">
    <source>
        <dbReference type="SAM" id="Phobius"/>
    </source>
</evidence>
<keyword evidence="2 10" id="KW-0812">Transmembrane</keyword>
<feature type="transmembrane region" description="Helical" evidence="10">
    <location>
        <begin position="794"/>
        <end position="817"/>
    </location>
</feature>
<feature type="domain" description="Cadherin" evidence="12">
    <location>
        <begin position="685"/>
        <end position="771"/>
    </location>
</feature>
<keyword evidence="14" id="KW-1185">Reference proteome</keyword>
<dbReference type="Proteomes" id="UP001159427">
    <property type="component" value="Unassembled WGS sequence"/>
</dbReference>
<dbReference type="InterPro" id="IPR020894">
    <property type="entry name" value="Cadherin_CS"/>
</dbReference>
<evidence type="ECO:0000256" key="1">
    <source>
        <dbReference type="ARBA" id="ARBA00004167"/>
    </source>
</evidence>
<evidence type="ECO:0000259" key="12">
    <source>
        <dbReference type="PROSITE" id="PS50268"/>
    </source>
</evidence>
<keyword evidence="3" id="KW-0677">Repeat</keyword>
<dbReference type="PRINTS" id="PR00205">
    <property type="entry name" value="CADHERIN"/>
</dbReference>
<feature type="signal peptide" evidence="11">
    <location>
        <begin position="1"/>
        <end position="20"/>
    </location>
</feature>
<feature type="compositionally biased region" description="Polar residues" evidence="9">
    <location>
        <begin position="987"/>
        <end position="996"/>
    </location>
</feature>
<dbReference type="Gene3D" id="2.60.40.60">
    <property type="entry name" value="Cadherins"/>
    <property type="match status" value="7"/>
</dbReference>
<feature type="region of interest" description="Disordered" evidence="9">
    <location>
        <begin position="853"/>
        <end position="872"/>
    </location>
</feature>
<keyword evidence="6 10" id="KW-0472">Membrane</keyword>
<dbReference type="InterPro" id="IPR050174">
    <property type="entry name" value="Protocadherin/Cadherin-CA"/>
</dbReference>
<feature type="compositionally biased region" description="Polar residues" evidence="9">
    <location>
        <begin position="858"/>
        <end position="872"/>
    </location>
</feature>
<evidence type="ECO:0000256" key="4">
    <source>
        <dbReference type="ARBA" id="ARBA00022837"/>
    </source>
</evidence>
<dbReference type="PROSITE" id="PS51257">
    <property type="entry name" value="PROKAR_LIPOPROTEIN"/>
    <property type="match status" value="1"/>
</dbReference>
<comment type="subcellular location">
    <subcellularLocation>
        <location evidence="1">Membrane</location>
        <topology evidence="1">Single-pass membrane protein</topology>
    </subcellularLocation>
</comment>
<feature type="domain" description="Cadherin" evidence="12">
    <location>
        <begin position="131"/>
        <end position="242"/>
    </location>
</feature>
<evidence type="ECO:0000256" key="6">
    <source>
        <dbReference type="ARBA" id="ARBA00023136"/>
    </source>
</evidence>
<keyword evidence="7" id="KW-0325">Glycoprotein</keyword>
<proteinExistence type="predicted"/>
<keyword evidence="11" id="KW-0732">Signal</keyword>
<evidence type="ECO:0000256" key="3">
    <source>
        <dbReference type="ARBA" id="ARBA00022737"/>
    </source>
</evidence>
<evidence type="ECO:0000256" key="9">
    <source>
        <dbReference type="SAM" id="MobiDB-lite"/>
    </source>
</evidence>
<evidence type="ECO:0000256" key="5">
    <source>
        <dbReference type="ARBA" id="ARBA00022989"/>
    </source>
</evidence>
<evidence type="ECO:0000256" key="8">
    <source>
        <dbReference type="PROSITE-ProRule" id="PRU00043"/>
    </source>
</evidence>
<evidence type="ECO:0000313" key="14">
    <source>
        <dbReference type="Proteomes" id="UP001159427"/>
    </source>
</evidence>
<dbReference type="SUPFAM" id="SSF49313">
    <property type="entry name" value="Cadherin-like"/>
    <property type="match status" value="7"/>
</dbReference>
<sequence length="996" mass="110857">MARTLWRSLILFSLLFSCEASDSVTFEVFEELEPGTFVGDISNSTTVKALNANENFKQFILRFQFLVNQVAFRINASTGIIRTKTKLDREDLSLVDDTFQTQVRVSKGFGIVNMPIAIKVLDINDNSPYFQETVQNIEILESAPLGAELEVTVAEDKDIGSNTVQSYKIISGNERGDFKLRVSRPTSELTKVKLVVAKKLDRENNDSYYLVIEARDAGNPSRFATKGLDITVLDSNDHIPKFSKDLFTGEIRENSPNGTFVLQVNASDKDLGTNAEIVFSLKSPPQYENLFTLDAQTGELRTNAVLDYELSKVYQLEVTARDKGPDSIPSSAAVRIQVLDENDNTPEITVANISRVFDGKGRLPEDTLPKTGLAMVTVNDRDSGQNGRVTVTLQHHKQDFDLAEMFPGSYILEVKNPLSLDRHKQYKIKIVAEDQGVPTSRRNSRVFVVKLADSNRNAPVFSQDVYKLEVRDDVTVSEVVTMVTATDEDQGRNAELTYNIESLSIGKLNGTEEDKSKWFSIDPTTGQVRVVSELWCAFTPSFRLQIDVKDKGRVPFHGKTTLNISVRCSKHLFNFSVTENEPEGTEVGKIRFSNVIPDRPLQIRLLSDGNQEFAIDEKTGVLTTKRLLDREDVSSYLLTAVLSDGSAEMKLAVNIKIVDENDNTPVFIGLRDHDNITLTKPVFIGETILKVQAVDEDSGSNGQVQYSIVGGNDNQVFRINTRNGRITLRKQLNKALYKLTIKASDSGVIEEESFLRLSISVKFITPAPPSSPPTTKNVGVVDSRKGGFFEDTKMIIIIAVAAGVLLLTIFLTAVFCIRHRRKGEKKPDEVGNRGSYHEPDISREDALMASKKMFHQATAKQRQSPSTRQKTVNVSPYPIKKMHSMPYQAAGTGSPTGPVKPDMYYPVEQEMIEYGSSDDELDSGRGGSSRSSPYCTHSPPSKKKENWSHPHVRYNAPAPYRARGPALPPSPPPYEEVQRRPEFVTISGITHSTTDL</sequence>
<keyword evidence="5 10" id="KW-1133">Transmembrane helix</keyword>
<keyword evidence="4 8" id="KW-0106">Calcium</keyword>
<gene>
    <name evidence="13" type="ORF">PEVE_00029042</name>
</gene>
<feature type="chain" id="PRO_5047238735" description="Cadherin domain-containing protein" evidence="11">
    <location>
        <begin position="21"/>
        <end position="996"/>
    </location>
</feature>
<feature type="domain" description="Cadherin" evidence="12">
    <location>
        <begin position="243"/>
        <end position="348"/>
    </location>
</feature>
<feature type="domain" description="Cadherin" evidence="12">
    <location>
        <begin position="462"/>
        <end position="566"/>
    </location>
</feature>
<feature type="domain" description="Cadherin" evidence="12">
    <location>
        <begin position="569"/>
        <end position="667"/>
    </location>
</feature>
<organism evidence="13 14">
    <name type="scientific">Porites evermanni</name>
    <dbReference type="NCBI Taxonomy" id="104178"/>
    <lineage>
        <taxon>Eukaryota</taxon>
        <taxon>Metazoa</taxon>
        <taxon>Cnidaria</taxon>
        <taxon>Anthozoa</taxon>
        <taxon>Hexacorallia</taxon>
        <taxon>Scleractinia</taxon>
        <taxon>Fungiina</taxon>
        <taxon>Poritidae</taxon>
        <taxon>Porites</taxon>
    </lineage>
</organism>
<dbReference type="CDD" id="cd11304">
    <property type="entry name" value="Cadherin_repeat"/>
    <property type="match status" value="7"/>
</dbReference>
<evidence type="ECO:0000256" key="11">
    <source>
        <dbReference type="SAM" id="SignalP"/>
    </source>
</evidence>
<dbReference type="PROSITE" id="PS50268">
    <property type="entry name" value="CADHERIN_2"/>
    <property type="match status" value="7"/>
</dbReference>
<dbReference type="PANTHER" id="PTHR24028:SF146">
    <property type="entry name" value="CADHERIN 96CB, ISOFORM D-RELATED"/>
    <property type="match status" value="1"/>
</dbReference>
<comment type="caution">
    <text evidence="13">The sequence shown here is derived from an EMBL/GenBank/DDBJ whole genome shotgun (WGS) entry which is preliminary data.</text>
</comment>
<feature type="domain" description="Cadherin" evidence="12">
    <location>
        <begin position="363"/>
        <end position="461"/>
    </location>
</feature>
<dbReference type="InterPro" id="IPR015919">
    <property type="entry name" value="Cadherin-like_sf"/>
</dbReference>
<dbReference type="Pfam" id="PF25374">
    <property type="entry name" value="Cadherin_FAT4_N"/>
    <property type="match status" value="1"/>
</dbReference>
<feature type="region of interest" description="Disordered" evidence="9">
    <location>
        <begin position="917"/>
        <end position="996"/>
    </location>
</feature>
<evidence type="ECO:0000256" key="2">
    <source>
        <dbReference type="ARBA" id="ARBA00022692"/>
    </source>
</evidence>
<evidence type="ECO:0000256" key="7">
    <source>
        <dbReference type="ARBA" id="ARBA00023180"/>
    </source>
</evidence>
<reference evidence="13 14" key="1">
    <citation type="submission" date="2022-05" db="EMBL/GenBank/DDBJ databases">
        <authorList>
            <consortium name="Genoscope - CEA"/>
            <person name="William W."/>
        </authorList>
    </citation>
    <scope>NUCLEOTIDE SEQUENCE [LARGE SCALE GENOMIC DNA]</scope>
</reference>
<evidence type="ECO:0000313" key="13">
    <source>
        <dbReference type="EMBL" id="CAH3026430.1"/>
    </source>
</evidence>
<dbReference type="SMART" id="SM00112">
    <property type="entry name" value="CA"/>
    <property type="match status" value="7"/>
</dbReference>
<dbReference type="PROSITE" id="PS00232">
    <property type="entry name" value="CADHERIN_1"/>
    <property type="match status" value="4"/>
</dbReference>
<dbReference type="InterPro" id="IPR002126">
    <property type="entry name" value="Cadherin-like_dom"/>
</dbReference>
<feature type="domain" description="Cadherin" evidence="12">
    <location>
        <begin position="20"/>
        <end position="130"/>
    </location>
</feature>
<dbReference type="Pfam" id="PF00028">
    <property type="entry name" value="Cadherin"/>
    <property type="match status" value="5"/>
</dbReference>
<name>A0ABN8MEV6_9CNID</name>
<protein>
    <recommendedName>
        <fullName evidence="12">Cadherin domain-containing protein</fullName>
    </recommendedName>
</protein>